<dbReference type="InterPro" id="IPR016024">
    <property type="entry name" value="ARM-type_fold"/>
</dbReference>
<dbReference type="RefSeq" id="XP_068358381.1">
    <property type="nucleotide sequence ID" value="XM_068505307.1"/>
</dbReference>
<accession>A0A1J4K737</accession>
<reference evidence="1" key="1">
    <citation type="submission" date="2016-10" db="EMBL/GenBank/DDBJ databases">
        <authorList>
            <person name="Benchimol M."/>
            <person name="Almeida L.G."/>
            <person name="Vasconcelos A.T."/>
            <person name="Perreira-Neves A."/>
            <person name="Rosa I.A."/>
            <person name="Tasca T."/>
            <person name="Bogo M.R."/>
            <person name="de Souza W."/>
        </authorList>
    </citation>
    <scope>NUCLEOTIDE SEQUENCE [LARGE SCALE GENOMIC DNA]</scope>
    <source>
        <strain evidence="1">K</strain>
    </source>
</reference>
<evidence type="ECO:0000313" key="2">
    <source>
        <dbReference type="Proteomes" id="UP000179807"/>
    </source>
</evidence>
<gene>
    <name evidence="1" type="ORF">TRFO_27049</name>
</gene>
<dbReference type="OrthoDB" id="29145at2759"/>
<dbReference type="AlphaFoldDB" id="A0A1J4K737"/>
<dbReference type="VEuPathDB" id="TrichDB:TRFO_27049"/>
<dbReference type="Gene3D" id="1.25.10.10">
    <property type="entry name" value="Leucine-rich Repeat Variant"/>
    <property type="match status" value="1"/>
</dbReference>
<protein>
    <submittedName>
        <fullName evidence="1">Uncharacterized protein</fullName>
    </submittedName>
</protein>
<dbReference type="Proteomes" id="UP000179807">
    <property type="component" value="Unassembled WGS sequence"/>
</dbReference>
<sequence length="516" mass="57864">MIPRSNSNADLDKVASHFTNYSNDFMNQRNSRTLSMRRNNRPTIASFKKSENRTTGLGNIFQEPQKMELTHFIRIFNSGNENEILELNEQLIKIAETSKIQLEDILKSTEAAESYGMALSLAESDNFASHLINSSMKLFPLFSAEAKDAFIDSGIAIKLYDILLSITDDIADSIGNDRLMFLNLVFQFIAVTSKHWSYARNSFLCYSIHENLINMAFMPPFSNHVGILENICFALNAIFTNEEPVDIEKITPIVQQFAQMLSIPSPTAVSAILSALAAIANKRSSIVINYFQYNIDQMAIHILINSQQSDPDQTQVNSNHFYSQYLTDLTGSALDLLGNMCVADISLTQRMVEAGLFKILVDLIPTEYSSTALWVMSNIFESIPTRLLPFINKEFIEYLLDVGNSSSHDVKKEVAYFLATVILFVNSSIAPKFAVPDVIDMLVEMLGCGNANVVIRCMKALNSITVALLTFQGPDSVNQVFGSCDLYRQIEQVSEEYPGMISEYATALSRRIFRDM</sequence>
<dbReference type="SUPFAM" id="SSF48371">
    <property type="entry name" value="ARM repeat"/>
    <property type="match status" value="1"/>
</dbReference>
<evidence type="ECO:0000313" key="1">
    <source>
        <dbReference type="EMBL" id="OHT05245.1"/>
    </source>
</evidence>
<dbReference type="GeneID" id="94840011"/>
<comment type="caution">
    <text evidence="1">The sequence shown here is derived from an EMBL/GenBank/DDBJ whole genome shotgun (WGS) entry which is preliminary data.</text>
</comment>
<keyword evidence="2" id="KW-1185">Reference proteome</keyword>
<name>A0A1J4K737_9EUKA</name>
<dbReference type="EMBL" id="MLAK01000764">
    <property type="protein sequence ID" value="OHT05245.1"/>
    <property type="molecule type" value="Genomic_DNA"/>
</dbReference>
<proteinExistence type="predicted"/>
<dbReference type="InterPro" id="IPR011989">
    <property type="entry name" value="ARM-like"/>
</dbReference>
<organism evidence="1 2">
    <name type="scientific">Tritrichomonas foetus</name>
    <dbReference type="NCBI Taxonomy" id="1144522"/>
    <lineage>
        <taxon>Eukaryota</taxon>
        <taxon>Metamonada</taxon>
        <taxon>Parabasalia</taxon>
        <taxon>Tritrichomonadida</taxon>
        <taxon>Tritrichomonadidae</taxon>
        <taxon>Tritrichomonas</taxon>
    </lineage>
</organism>